<proteinExistence type="predicted"/>
<organism evidence="2 3">
    <name type="scientific">Petrolisthes cinctipes</name>
    <name type="common">Flat porcelain crab</name>
    <dbReference type="NCBI Taxonomy" id="88211"/>
    <lineage>
        <taxon>Eukaryota</taxon>
        <taxon>Metazoa</taxon>
        <taxon>Ecdysozoa</taxon>
        <taxon>Arthropoda</taxon>
        <taxon>Crustacea</taxon>
        <taxon>Multicrustacea</taxon>
        <taxon>Malacostraca</taxon>
        <taxon>Eumalacostraca</taxon>
        <taxon>Eucarida</taxon>
        <taxon>Decapoda</taxon>
        <taxon>Pleocyemata</taxon>
        <taxon>Anomura</taxon>
        <taxon>Galatheoidea</taxon>
        <taxon>Porcellanidae</taxon>
        <taxon>Petrolisthes</taxon>
    </lineage>
</organism>
<dbReference type="Proteomes" id="UP001286313">
    <property type="component" value="Unassembled WGS sequence"/>
</dbReference>
<gene>
    <name evidence="2" type="ORF">Pcinc_023357</name>
</gene>
<accession>A0AAE1FEH8</accession>
<evidence type="ECO:0000256" key="1">
    <source>
        <dbReference type="SAM" id="MobiDB-lite"/>
    </source>
</evidence>
<feature type="compositionally biased region" description="Basic and acidic residues" evidence="1">
    <location>
        <begin position="130"/>
        <end position="147"/>
    </location>
</feature>
<feature type="region of interest" description="Disordered" evidence="1">
    <location>
        <begin position="129"/>
        <end position="158"/>
    </location>
</feature>
<dbReference type="EMBL" id="JAWQEG010002504">
    <property type="protein sequence ID" value="KAK3871502.1"/>
    <property type="molecule type" value="Genomic_DNA"/>
</dbReference>
<dbReference type="InterPro" id="IPR021109">
    <property type="entry name" value="Peptidase_aspartic_dom_sf"/>
</dbReference>
<sequence>MKFRRGKPREDHNKQYLMEAILSRPPQRIMRTMVHLDSGATFLYVSRSCMLRMRRSHPPKRLNICITRKIWHRSNVRIMFAGNDTYDIIFGIRFLKKNYCIIDYEKRTLTIRIKHGHYATILNSTGVQQNRREDMKLSEPETPDTPKSKSSQNLTDYT</sequence>
<dbReference type="Gene3D" id="2.40.70.10">
    <property type="entry name" value="Acid Proteases"/>
    <property type="match status" value="1"/>
</dbReference>
<evidence type="ECO:0000313" key="3">
    <source>
        <dbReference type="Proteomes" id="UP001286313"/>
    </source>
</evidence>
<name>A0AAE1FEH8_PETCI</name>
<keyword evidence="3" id="KW-1185">Reference proteome</keyword>
<protein>
    <submittedName>
        <fullName evidence="2">Uncharacterized protein</fullName>
    </submittedName>
</protein>
<evidence type="ECO:0000313" key="2">
    <source>
        <dbReference type="EMBL" id="KAK3871502.1"/>
    </source>
</evidence>
<reference evidence="2" key="1">
    <citation type="submission" date="2023-10" db="EMBL/GenBank/DDBJ databases">
        <title>Genome assemblies of two species of porcelain crab, Petrolisthes cinctipes and Petrolisthes manimaculis (Anomura: Porcellanidae).</title>
        <authorList>
            <person name="Angst P."/>
        </authorList>
    </citation>
    <scope>NUCLEOTIDE SEQUENCE</scope>
    <source>
        <strain evidence="2">PB745_01</strain>
        <tissue evidence="2">Gill</tissue>
    </source>
</reference>
<comment type="caution">
    <text evidence="2">The sequence shown here is derived from an EMBL/GenBank/DDBJ whole genome shotgun (WGS) entry which is preliminary data.</text>
</comment>
<dbReference type="AlphaFoldDB" id="A0AAE1FEH8"/>
<feature type="compositionally biased region" description="Polar residues" evidence="1">
    <location>
        <begin position="148"/>
        <end position="158"/>
    </location>
</feature>